<organism evidence="2 3">
    <name type="scientific">Botryobasidium botryosum (strain FD-172 SS1)</name>
    <dbReference type="NCBI Taxonomy" id="930990"/>
    <lineage>
        <taxon>Eukaryota</taxon>
        <taxon>Fungi</taxon>
        <taxon>Dikarya</taxon>
        <taxon>Basidiomycota</taxon>
        <taxon>Agaricomycotina</taxon>
        <taxon>Agaricomycetes</taxon>
        <taxon>Cantharellales</taxon>
        <taxon>Botryobasidiaceae</taxon>
        <taxon>Botryobasidium</taxon>
    </lineage>
</organism>
<evidence type="ECO:0000313" key="2">
    <source>
        <dbReference type="EMBL" id="KDQ07481.1"/>
    </source>
</evidence>
<feature type="compositionally biased region" description="Polar residues" evidence="1">
    <location>
        <begin position="99"/>
        <end position="129"/>
    </location>
</feature>
<feature type="region of interest" description="Disordered" evidence="1">
    <location>
        <begin position="28"/>
        <end position="148"/>
    </location>
</feature>
<proteinExistence type="predicted"/>
<name>A0A067M7C9_BOTB1</name>
<protein>
    <submittedName>
        <fullName evidence="2">Uncharacterized protein</fullName>
    </submittedName>
</protein>
<dbReference type="AlphaFoldDB" id="A0A067M7C9"/>
<gene>
    <name evidence="2" type="ORF">BOTBODRAFT_608824</name>
</gene>
<feature type="compositionally biased region" description="Low complexity" evidence="1">
    <location>
        <begin position="36"/>
        <end position="45"/>
    </location>
</feature>
<sequence>MNLLSSFHSVSDLVFSEFAFLNKAHQTLPAAPPSVPSSSSSSSSSTGCSDKEEASPDRFSPPPRVIQEKVSRFFKPATARKPEEPTNLKKAEVEKNASLGPTNASVLHQSPHSPSSIASNAQPIGQKSSPRPRHSSPTWDIELGLDLPSDDESLRNIELAKRENRALDLNGKWSGPKDVEQSKVETTISGPPGDASSAPKPKTPSGPFPDRALSPISDGLSPSHVHIPPTRHTVDPPVRLTPAPSFRSLPPFNTAHEQVLYVVNETALVEIQNHPTIRPAASAFHTEPHPVDASSRVPLWLDHDHDHDHNSILPQSHHVLAPVATSLQSLIDACDAELQSRAFERRHRRRSKSHSTSKRRDVPCASRVDSVYVAADNDAWRCEVPDEMARQNQNGGPYWHLAHIPDYDCAGGDVEMDDCAFPAATGWYIDDENEHDEPVFEDQGLLFDEGGACEYSGEYDSRLASAFDGGAVSYDVLLEEERWQDSEEGNNSELDHGSFDPEGLLFPASCEAVAAQEDGGGYDVFNDGDVRFDMAGQSDVVDFPFYDDGLDDQRSMISSSIPDDSSSNLQLDQTHAVSKYPTVSSNDHDHFSYPAPLQPFSQGRALLLGIEPVIPSGPDLCLQPVGRDHWRRFKL</sequence>
<evidence type="ECO:0000313" key="3">
    <source>
        <dbReference type="Proteomes" id="UP000027195"/>
    </source>
</evidence>
<dbReference type="InParanoid" id="A0A067M7C9"/>
<evidence type="ECO:0000256" key="1">
    <source>
        <dbReference type="SAM" id="MobiDB-lite"/>
    </source>
</evidence>
<reference evidence="3" key="1">
    <citation type="journal article" date="2014" name="Proc. Natl. Acad. Sci. U.S.A.">
        <title>Extensive sampling of basidiomycete genomes demonstrates inadequacy of the white-rot/brown-rot paradigm for wood decay fungi.</title>
        <authorList>
            <person name="Riley R."/>
            <person name="Salamov A.A."/>
            <person name="Brown D.W."/>
            <person name="Nagy L.G."/>
            <person name="Floudas D."/>
            <person name="Held B.W."/>
            <person name="Levasseur A."/>
            <person name="Lombard V."/>
            <person name="Morin E."/>
            <person name="Otillar R."/>
            <person name="Lindquist E.A."/>
            <person name="Sun H."/>
            <person name="LaButti K.M."/>
            <person name="Schmutz J."/>
            <person name="Jabbour D."/>
            <person name="Luo H."/>
            <person name="Baker S.E."/>
            <person name="Pisabarro A.G."/>
            <person name="Walton J.D."/>
            <person name="Blanchette R.A."/>
            <person name="Henrissat B."/>
            <person name="Martin F."/>
            <person name="Cullen D."/>
            <person name="Hibbett D.S."/>
            <person name="Grigoriev I.V."/>
        </authorList>
    </citation>
    <scope>NUCLEOTIDE SEQUENCE [LARGE SCALE GENOMIC DNA]</scope>
    <source>
        <strain evidence="3">FD-172 SS1</strain>
    </source>
</reference>
<dbReference type="HOGENOM" id="CLU_430816_0_0_1"/>
<dbReference type="EMBL" id="KL198106">
    <property type="protein sequence ID" value="KDQ07481.1"/>
    <property type="molecule type" value="Genomic_DNA"/>
</dbReference>
<feature type="region of interest" description="Disordered" evidence="1">
    <location>
        <begin position="169"/>
        <end position="238"/>
    </location>
</feature>
<accession>A0A067M7C9</accession>
<dbReference type="Proteomes" id="UP000027195">
    <property type="component" value="Unassembled WGS sequence"/>
</dbReference>
<keyword evidence="3" id="KW-1185">Reference proteome</keyword>
<feature type="compositionally biased region" description="Basic and acidic residues" evidence="1">
    <location>
        <begin position="80"/>
        <end position="95"/>
    </location>
</feature>